<evidence type="ECO:0000313" key="2">
    <source>
        <dbReference type="Proteomes" id="UP000680206"/>
    </source>
</evidence>
<comment type="caution">
    <text evidence="1">The sequence shown here is derived from an EMBL/GenBank/DDBJ whole genome shotgun (WGS) entry which is preliminary data.</text>
</comment>
<dbReference type="EMBL" id="JAGEPF010000018">
    <property type="protein sequence ID" value="MBO2461704.1"/>
    <property type="molecule type" value="Genomic_DNA"/>
</dbReference>
<dbReference type="Proteomes" id="UP000680206">
    <property type="component" value="Unassembled WGS sequence"/>
</dbReference>
<organism evidence="1 2">
    <name type="scientific">Actinomadura violacea</name>
    <dbReference type="NCBI Taxonomy" id="2819934"/>
    <lineage>
        <taxon>Bacteria</taxon>
        <taxon>Bacillati</taxon>
        <taxon>Actinomycetota</taxon>
        <taxon>Actinomycetes</taxon>
        <taxon>Streptosporangiales</taxon>
        <taxon>Thermomonosporaceae</taxon>
        <taxon>Actinomadura</taxon>
    </lineage>
</organism>
<gene>
    <name evidence="1" type="ORF">J4709_29455</name>
</gene>
<evidence type="ECO:0000313" key="1">
    <source>
        <dbReference type="EMBL" id="MBO2461704.1"/>
    </source>
</evidence>
<dbReference type="RefSeq" id="WP_208245169.1">
    <property type="nucleotide sequence ID" value="NZ_JAGEPF010000018.1"/>
</dbReference>
<name>A0ABS3RY67_9ACTN</name>
<reference evidence="1 2" key="1">
    <citation type="submission" date="2021-03" db="EMBL/GenBank/DDBJ databases">
        <title>Actinomadura violae sp. nov., isolated from lichen in Thailand.</title>
        <authorList>
            <person name="Kanchanasin P."/>
            <person name="Saeng-In P."/>
            <person name="Phongsopitanun W."/>
            <person name="Yuki M."/>
            <person name="Kudo T."/>
            <person name="Ohkuma M."/>
            <person name="Tanasupawat S."/>
        </authorList>
    </citation>
    <scope>NUCLEOTIDE SEQUENCE [LARGE SCALE GENOMIC DNA]</scope>
    <source>
        <strain evidence="1 2">LCR2-06</strain>
    </source>
</reference>
<protein>
    <submittedName>
        <fullName evidence="1">Uncharacterized protein</fullName>
    </submittedName>
</protein>
<proteinExistence type="predicted"/>
<sequence length="110" mass="11965">MADDAGADAGTQWHVWVGAATVGLSDQQARWAVLRHSVRIPVQESFKIPILEVYCAECRRPYDDVADEPCVAADKRAHLIGGPIGTRKKRSHAHNCELLGCNDDGRADTG</sequence>
<keyword evidence="2" id="KW-1185">Reference proteome</keyword>
<accession>A0ABS3RY67</accession>